<evidence type="ECO:0000313" key="5">
    <source>
        <dbReference type="Proteomes" id="UP000092461"/>
    </source>
</evidence>
<dbReference type="Gene3D" id="3.40.30.10">
    <property type="entry name" value="Glutaredoxin"/>
    <property type="match status" value="4"/>
</dbReference>
<keyword evidence="5" id="KW-1185">Reference proteome</keyword>
<dbReference type="Pfam" id="PF00085">
    <property type="entry name" value="Thioredoxin"/>
    <property type="match status" value="2"/>
</dbReference>
<keyword evidence="2" id="KW-0812">Transmembrane</keyword>
<feature type="region of interest" description="Disordered" evidence="1">
    <location>
        <begin position="1"/>
        <end position="24"/>
    </location>
</feature>
<feature type="domain" description="Thioredoxin" evidence="3">
    <location>
        <begin position="641"/>
        <end position="724"/>
    </location>
</feature>
<dbReference type="InterPro" id="IPR013766">
    <property type="entry name" value="Thioredoxin_domain"/>
</dbReference>
<dbReference type="InterPro" id="IPR052792">
    <property type="entry name" value="Thioredoxin_dom-contain_11"/>
</dbReference>
<protein>
    <recommendedName>
        <fullName evidence="3">Thioredoxin domain-containing protein</fullName>
    </recommendedName>
</protein>
<dbReference type="EMBL" id="AJWK01026949">
    <property type="status" value="NOT_ANNOTATED_CDS"/>
    <property type="molecule type" value="Genomic_DNA"/>
</dbReference>
<evidence type="ECO:0000256" key="2">
    <source>
        <dbReference type="SAM" id="Phobius"/>
    </source>
</evidence>
<dbReference type="Proteomes" id="UP000092461">
    <property type="component" value="Unassembled WGS sequence"/>
</dbReference>
<dbReference type="PANTHER" id="PTHR46497">
    <property type="entry name" value="THIOREDOXIN DOMAIN-CONTAINING PROTEIN 11"/>
    <property type="match status" value="1"/>
</dbReference>
<dbReference type="EnsemblMetazoa" id="LLOJ008023-RA">
    <property type="protein sequence ID" value="LLOJ008023-PA"/>
    <property type="gene ID" value="LLOJ008023"/>
</dbReference>
<accession>A0A1B0CT24</accession>
<evidence type="ECO:0000313" key="4">
    <source>
        <dbReference type="EnsemblMetazoa" id="LLOJ008023-PA"/>
    </source>
</evidence>
<dbReference type="SUPFAM" id="SSF52833">
    <property type="entry name" value="Thioredoxin-like"/>
    <property type="match status" value="3"/>
</dbReference>
<feature type="domain" description="Thioredoxin" evidence="3">
    <location>
        <begin position="110"/>
        <end position="195"/>
    </location>
</feature>
<dbReference type="VEuPathDB" id="VectorBase:LLOJ008023"/>
<dbReference type="VEuPathDB" id="VectorBase:LLONM1_010335"/>
<feature type="transmembrane region" description="Helical" evidence="2">
    <location>
        <begin position="47"/>
        <end position="68"/>
    </location>
</feature>
<name>A0A1B0CT24_LUTLO</name>
<dbReference type="AlphaFoldDB" id="A0A1B0CT24"/>
<dbReference type="InterPro" id="IPR036249">
    <property type="entry name" value="Thioredoxin-like_sf"/>
</dbReference>
<organism evidence="4 5">
    <name type="scientific">Lutzomyia longipalpis</name>
    <name type="common">Sand fly</name>
    <dbReference type="NCBI Taxonomy" id="7200"/>
    <lineage>
        <taxon>Eukaryota</taxon>
        <taxon>Metazoa</taxon>
        <taxon>Ecdysozoa</taxon>
        <taxon>Arthropoda</taxon>
        <taxon>Hexapoda</taxon>
        <taxon>Insecta</taxon>
        <taxon>Pterygota</taxon>
        <taxon>Neoptera</taxon>
        <taxon>Endopterygota</taxon>
        <taxon>Diptera</taxon>
        <taxon>Nematocera</taxon>
        <taxon>Psychodoidea</taxon>
        <taxon>Psychodidae</taxon>
        <taxon>Lutzomyia</taxon>
        <taxon>Lutzomyia</taxon>
    </lineage>
</organism>
<evidence type="ECO:0000259" key="3">
    <source>
        <dbReference type="Pfam" id="PF00085"/>
    </source>
</evidence>
<dbReference type="CDD" id="cd02981">
    <property type="entry name" value="PDI_b_family"/>
    <property type="match status" value="1"/>
</dbReference>
<proteinExistence type="predicted"/>
<evidence type="ECO:0000256" key="1">
    <source>
        <dbReference type="SAM" id="MobiDB-lite"/>
    </source>
</evidence>
<sequence>MSDVRPPEADKRTDTPCGDKAGVLGRNVPSANQEVVNSSRKVQRNMVIYYGKEVICIIALILTTYATLQNNATRTARPPSPRHFFSAGSLVSDSPDGRLGPTQSRVTLSELSFVFYYAPWCASSQKARTAYEHVARIFYHEAHFAAINCWQPGGECRLQYSKVQSWPVLMAYMPGGLAVQFNGQWHPKNLVKFVRSLIKPIHRLGVPNELLTVLTGHDAVVVAFVELQKHQRAYQIFFQTAVKFLERDPLREMQFAVVTGESAKAFGVDTMPSIRLYQWNETLEYFNSTWTVSNITSWVVDHNQQVTLWMSPTGGKSKMFSQYIKQGSALLFFTPRNFYWDWTDGYTMIRQLGMEYYNCLGDKWINEMSREFMMFQRKENQQNHMELRTMCKDLLRNFQRHGPFMQKPQIPRHRAVSVHFVNVLNNSKHADNELLRDICAIEEHEEPPHAKYTPNPVTCHQERKHCDIDDQPPVYATQNPFDKRSPESLKILAERRQCELLYHGELIQKAIFFPSSQPENGEGISGLGCKYNKTMSFIVIDSLTYHPFAERLGVDVLAQKDKSAVFIIDPENESTYFMKEDISLRNIMHFVRNFFQKRLNRHLKTSDTPMRFTHTFREEDEVNGSSESSSNAVSREVAFDVVSSKTFLESVMESGSTDVVLFTSTNCAFCTMMSQNVLQVAQILRHIPRLRFVTIDGDRNDLPWQYQMEYFPSLVVFPRHNKAESRIFPTHLPVTVQNILSFVVANLERGSRLRAIMLACSASKKIPSLGHCVQVLRTEVEATISESLRQWRTQAHRRSSILRRLQILRELYLHLHETNQFCDFKQLEHYVRRIVKIWS</sequence>
<feature type="compositionally biased region" description="Basic and acidic residues" evidence="1">
    <location>
        <begin position="1"/>
        <end position="14"/>
    </location>
</feature>
<keyword evidence="2" id="KW-0472">Membrane</keyword>
<dbReference type="PANTHER" id="PTHR46497:SF1">
    <property type="entry name" value="THIOREDOXIN DOMAIN-CONTAINING PROTEIN 11"/>
    <property type="match status" value="1"/>
</dbReference>
<keyword evidence="2" id="KW-1133">Transmembrane helix</keyword>
<reference evidence="4" key="1">
    <citation type="submission" date="2020-05" db="UniProtKB">
        <authorList>
            <consortium name="EnsemblMetazoa"/>
        </authorList>
    </citation>
    <scope>IDENTIFICATION</scope>
    <source>
        <strain evidence="4">Jacobina</strain>
    </source>
</reference>